<evidence type="ECO:0000313" key="2">
    <source>
        <dbReference type="Proteomes" id="UP000887116"/>
    </source>
</evidence>
<evidence type="ECO:0000313" key="1">
    <source>
        <dbReference type="EMBL" id="GFQ85369.1"/>
    </source>
</evidence>
<reference evidence="1" key="1">
    <citation type="submission" date="2020-07" db="EMBL/GenBank/DDBJ databases">
        <title>Multicomponent nature underlies the extraordinary mechanical properties of spider dragline silk.</title>
        <authorList>
            <person name="Kono N."/>
            <person name="Nakamura H."/>
            <person name="Mori M."/>
            <person name="Yoshida Y."/>
            <person name="Ohtoshi R."/>
            <person name="Malay A.D."/>
            <person name="Moran D.A.P."/>
            <person name="Tomita M."/>
            <person name="Numata K."/>
            <person name="Arakawa K."/>
        </authorList>
    </citation>
    <scope>NUCLEOTIDE SEQUENCE</scope>
</reference>
<comment type="caution">
    <text evidence="1">The sequence shown here is derived from an EMBL/GenBank/DDBJ whole genome shotgun (WGS) entry which is preliminary data.</text>
</comment>
<sequence>MFGMMPEKEAISGDLLAVCQKISVPLTVNDAFALLLSTTIRCNGQDPALDKSPAAIFESRDREAGHVRGS</sequence>
<name>A0A8X6KUA5_TRICU</name>
<protein>
    <submittedName>
        <fullName evidence="1">Uncharacterized protein</fullName>
    </submittedName>
</protein>
<dbReference type="AlphaFoldDB" id="A0A8X6KUA5"/>
<dbReference type="OrthoDB" id="10363840at2759"/>
<proteinExistence type="predicted"/>
<organism evidence="1 2">
    <name type="scientific">Trichonephila clavata</name>
    <name type="common">Joro spider</name>
    <name type="synonym">Nephila clavata</name>
    <dbReference type="NCBI Taxonomy" id="2740835"/>
    <lineage>
        <taxon>Eukaryota</taxon>
        <taxon>Metazoa</taxon>
        <taxon>Ecdysozoa</taxon>
        <taxon>Arthropoda</taxon>
        <taxon>Chelicerata</taxon>
        <taxon>Arachnida</taxon>
        <taxon>Araneae</taxon>
        <taxon>Araneomorphae</taxon>
        <taxon>Entelegynae</taxon>
        <taxon>Araneoidea</taxon>
        <taxon>Nephilidae</taxon>
        <taxon>Trichonephila</taxon>
    </lineage>
</organism>
<dbReference type="EMBL" id="BMAO01032877">
    <property type="protein sequence ID" value="GFQ85369.1"/>
    <property type="molecule type" value="Genomic_DNA"/>
</dbReference>
<gene>
    <name evidence="1" type="primary">AVEN_76526_1</name>
    <name evidence="1" type="ORF">TNCT_379931</name>
</gene>
<accession>A0A8X6KUA5</accession>
<dbReference type="Proteomes" id="UP000887116">
    <property type="component" value="Unassembled WGS sequence"/>
</dbReference>
<keyword evidence="2" id="KW-1185">Reference proteome</keyword>